<evidence type="ECO:0000256" key="1">
    <source>
        <dbReference type="SAM" id="MobiDB-lite"/>
    </source>
</evidence>
<keyword evidence="4" id="KW-1185">Reference proteome</keyword>
<name>A0A8T3ABC7_DENNO</name>
<protein>
    <submittedName>
        <fullName evidence="3">Uncharacterized protein</fullName>
    </submittedName>
</protein>
<evidence type="ECO:0000256" key="2">
    <source>
        <dbReference type="SAM" id="Phobius"/>
    </source>
</evidence>
<dbReference type="AlphaFoldDB" id="A0A8T3ABC7"/>
<comment type="caution">
    <text evidence="3">The sequence shown here is derived from an EMBL/GenBank/DDBJ whole genome shotgun (WGS) entry which is preliminary data.</text>
</comment>
<evidence type="ECO:0000313" key="3">
    <source>
        <dbReference type="EMBL" id="KAI0493082.1"/>
    </source>
</evidence>
<accession>A0A8T3ABC7</accession>
<proteinExistence type="predicted"/>
<feature type="transmembrane region" description="Helical" evidence="2">
    <location>
        <begin position="80"/>
        <end position="99"/>
    </location>
</feature>
<keyword evidence="2" id="KW-1133">Transmembrane helix</keyword>
<dbReference type="Proteomes" id="UP000829196">
    <property type="component" value="Unassembled WGS sequence"/>
</dbReference>
<evidence type="ECO:0000313" key="4">
    <source>
        <dbReference type="Proteomes" id="UP000829196"/>
    </source>
</evidence>
<feature type="compositionally biased region" description="Basic and acidic residues" evidence="1">
    <location>
        <begin position="29"/>
        <end position="45"/>
    </location>
</feature>
<gene>
    <name evidence="3" type="ORF">KFK09_027358</name>
</gene>
<keyword evidence="2" id="KW-0812">Transmembrane</keyword>
<organism evidence="3 4">
    <name type="scientific">Dendrobium nobile</name>
    <name type="common">Orchid</name>
    <dbReference type="NCBI Taxonomy" id="94219"/>
    <lineage>
        <taxon>Eukaryota</taxon>
        <taxon>Viridiplantae</taxon>
        <taxon>Streptophyta</taxon>
        <taxon>Embryophyta</taxon>
        <taxon>Tracheophyta</taxon>
        <taxon>Spermatophyta</taxon>
        <taxon>Magnoliopsida</taxon>
        <taxon>Liliopsida</taxon>
        <taxon>Asparagales</taxon>
        <taxon>Orchidaceae</taxon>
        <taxon>Epidendroideae</taxon>
        <taxon>Malaxideae</taxon>
        <taxon>Dendrobiinae</taxon>
        <taxon>Dendrobium</taxon>
    </lineage>
</organism>
<sequence length="100" mass="11002">MCPKYDGSTRREWRPPATDESLNNDADAEDPKSEENLFHGEKLAGDDSEADGMMPKENQSRSRSEPLVFEGTDRRGRRRAIGVPVAIAFAIAFGGTPYAS</sequence>
<reference evidence="3" key="1">
    <citation type="journal article" date="2022" name="Front. Genet.">
        <title>Chromosome-Scale Assembly of the Dendrobium nobile Genome Provides Insights Into the Molecular Mechanism of the Biosynthesis of the Medicinal Active Ingredient of Dendrobium.</title>
        <authorList>
            <person name="Xu Q."/>
            <person name="Niu S.-C."/>
            <person name="Li K.-L."/>
            <person name="Zheng P.-J."/>
            <person name="Zhang X.-J."/>
            <person name="Jia Y."/>
            <person name="Liu Y."/>
            <person name="Niu Y.-X."/>
            <person name="Yu L.-H."/>
            <person name="Chen D.-F."/>
            <person name="Zhang G.-Q."/>
        </authorList>
    </citation>
    <scope>NUCLEOTIDE SEQUENCE</scope>
    <source>
        <tissue evidence="3">Leaf</tissue>
    </source>
</reference>
<dbReference type="EMBL" id="JAGYWB010000018">
    <property type="protein sequence ID" value="KAI0493082.1"/>
    <property type="molecule type" value="Genomic_DNA"/>
</dbReference>
<feature type="region of interest" description="Disordered" evidence="1">
    <location>
        <begin position="1"/>
        <end position="73"/>
    </location>
</feature>
<keyword evidence="2" id="KW-0472">Membrane</keyword>